<sequence>MCDCISLAIDLLLDVRFTSDYPTPVPRARNQYQSRGEHRHEVPSLNLCRPVPHRGIPTLVNADSPNDTVIRSQISDVE</sequence>
<evidence type="ECO:0000313" key="1">
    <source>
        <dbReference type="EMBL" id="KAL0134744.1"/>
    </source>
</evidence>
<comment type="caution">
    <text evidence="1">The sequence shown here is derived from an EMBL/GenBank/DDBJ whole genome shotgun (WGS) entry which is preliminary data.</text>
</comment>
<evidence type="ECO:0000313" key="2">
    <source>
        <dbReference type="Proteomes" id="UP001430953"/>
    </source>
</evidence>
<reference evidence="1 2" key="1">
    <citation type="submission" date="2023-03" db="EMBL/GenBank/DDBJ databases">
        <title>High recombination rates correlate with genetic variation in Cardiocondyla obscurior ants.</title>
        <authorList>
            <person name="Errbii M."/>
        </authorList>
    </citation>
    <scope>NUCLEOTIDE SEQUENCE [LARGE SCALE GENOMIC DNA]</scope>
    <source>
        <strain evidence="1">Alpha-2009</strain>
        <tissue evidence="1">Whole body</tissue>
    </source>
</reference>
<proteinExistence type="predicted"/>
<dbReference type="AlphaFoldDB" id="A0AAW2H5B3"/>
<dbReference type="EMBL" id="JADYXP020000001">
    <property type="protein sequence ID" value="KAL0134744.1"/>
    <property type="molecule type" value="Genomic_DNA"/>
</dbReference>
<name>A0AAW2H5B3_9HYME</name>
<dbReference type="Proteomes" id="UP001430953">
    <property type="component" value="Unassembled WGS sequence"/>
</dbReference>
<protein>
    <submittedName>
        <fullName evidence="1">Uncharacterized protein</fullName>
    </submittedName>
</protein>
<accession>A0AAW2H5B3</accession>
<gene>
    <name evidence="1" type="ORF">PUN28_001485</name>
</gene>
<organism evidence="1 2">
    <name type="scientific">Cardiocondyla obscurior</name>
    <dbReference type="NCBI Taxonomy" id="286306"/>
    <lineage>
        <taxon>Eukaryota</taxon>
        <taxon>Metazoa</taxon>
        <taxon>Ecdysozoa</taxon>
        <taxon>Arthropoda</taxon>
        <taxon>Hexapoda</taxon>
        <taxon>Insecta</taxon>
        <taxon>Pterygota</taxon>
        <taxon>Neoptera</taxon>
        <taxon>Endopterygota</taxon>
        <taxon>Hymenoptera</taxon>
        <taxon>Apocrita</taxon>
        <taxon>Aculeata</taxon>
        <taxon>Formicoidea</taxon>
        <taxon>Formicidae</taxon>
        <taxon>Myrmicinae</taxon>
        <taxon>Cardiocondyla</taxon>
    </lineage>
</organism>
<keyword evidence="2" id="KW-1185">Reference proteome</keyword>